<feature type="signal peptide" evidence="1">
    <location>
        <begin position="1"/>
        <end position="19"/>
    </location>
</feature>
<dbReference type="EMBL" id="CAXKWB010031629">
    <property type="protein sequence ID" value="CAL4139901.1"/>
    <property type="molecule type" value="Genomic_DNA"/>
</dbReference>
<proteinExistence type="predicted"/>
<evidence type="ECO:0000256" key="1">
    <source>
        <dbReference type="SAM" id="SignalP"/>
    </source>
</evidence>
<organism evidence="2 3">
    <name type="scientific">Meganyctiphanes norvegica</name>
    <name type="common">Northern krill</name>
    <name type="synonym">Thysanopoda norvegica</name>
    <dbReference type="NCBI Taxonomy" id="48144"/>
    <lineage>
        <taxon>Eukaryota</taxon>
        <taxon>Metazoa</taxon>
        <taxon>Ecdysozoa</taxon>
        <taxon>Arthropoda</taxon>
        <taxon>Crustacea</taxon>
        <taxon>Multicrustacea</taxon>
        <taxon>Malacostraca</taxon>
        <taxon>Eumalacostraca</taxon>
        <taxon>Eucarida</taxon>
        <taxon>Euphausiacea</taxon>
        <taxon>Euphausiidae</taxon>
        <taxon>Meganyctiphanes</taxon>
    </lineage>
</organism>
<reference evidence="2 3" key="1">
    <citation type="submission" date="2024-05" db="EMBL/GenBank/DDBJ databases">
        <authorList>
            <person name="Wallberg A."/>
        </authorList>
    </citation>
    <scope>NUCLEOTIDE SEQUENCE [LARGE SCALE GENOMIC DNA]</scope>
</reference>
<dbReference type="AlphaFoldDB" id="A0AAV2RTZ5"/>
<protein>
    <submittedName>
        <fullName evidence="2">Uncharacterized protein</fullName>
    </submittedName>
</protein>
<name>A0AAV2RTZ5_MEGNR</name>
<feature type="chain" id="PRO_5043920818" evidence="1">
    <location>
        <begin position="20"/>
        <end position="106"/>
    </location>
</feature>
<dbReference type="Proteomes" id="UP001497623">
    <property type="component" value="Unassembled WGS sequence"/>
</dbReference>
<evidence type="ECO:0000313" key="3">
    <source>
        <dbReference type="Proteomes" id="UP001497623"/>
    </source>
</evidence>
<keyword evidence="1" id="KW-0732">Signal</keyword>
<accession>A0AAV2RTZ5</accession>
<evidence type="ECO:0000313" key="2">
    <source>
        <dbReference type="EMBL" id="CAL4139901.1"/>
    </source>
</evidence>
<comment type="caution">
    <text evidence="2">The sequence shown here is derived from an EMBL/GenBank/DDBJ whole genome shotgun (WGS) entry which is preliminary data.</text>
</comment>
<keyword evidence="3" id="KW-1185">Reference proteome</keyword>
<sequence>MKLFTGILTLLSIIQIGLAIQCYRCLNWDPVSPLFDPDCGLEDYKGQVTELCDFCNTCFITQTAHGLVARGAAHVDHSNGECSTIDTRTDCYCEGDLCNAALCPQC</sequence>
<gene>
    <name evidence="2" type="ORF">MNOR_LOCUS28531</name>
</gene>